<dbReference type="EMBL" id="FZMP01000065">
    <property type="protein sequence ID" value="SNQ60060.1"/>
    <property type="molecule type" value="Genomic_DNA"/>
</dbReference>
<keyword evidence="3" id="KW-1185">Reference proteome</keyword>
<dbReference type="GO" id="GO:0016772">
    <property type="term" value="F:transferase activity, transferring phosphorus-containing groups"/>
    <property type="evidence" value="ECO:0007669"/>
    <property type="project" value="InterPro"/>
</dbReference>
<dbReference type="InterPro" id="IPR008279">
    <property type="entry name" value="PEP-util_enz_mobile_dom"/>
</dbReference>
<evidence type="ECO:0000259" key="1">
    <source>
        <dbReference type="Pfam" id="PF00391"/>
    </source>
</evidence>
<dbReference type="InterPro" id="IPR036637">
    <property type="entry name" value="Phosphohistidine_dom_sf"/>
</dbReference>
<organism evidence="2 3">
    <name type="scientific">Candidatus Methanoperedens nitratireducens</name>
    <dbReference type="NCBI Taxonomy" id="1392998"/>
    <lineage>
        <taxon>Archaea</taxon>
        <taxon>Methanobacteriati</taxon>
        <taxon>Methanobacteriota</taxon>
        <taxon>Stenosarchaea group</taxon>
        <taxon>Methanomicrobia</taxon>
        <taxon>Methanosarcinales</taxon>
        <taxon>ANME-2 cluster</taxon>
        <taxon>Candidatus Methanoperedentaceae</taxon>
        <taxon>Candidatus Methanoperedens</taxon>
    </lineage>
</organism>
<evidence type="ECO:0000313" key="3">
    <source>
        <dbReference type="Proteomes" id="UP000218615"/>
    </source>
</evidence>
<name>A0A284VLA2_9EURY</name>
<dbReference type="InterPro" id="IPR051549">
    <property type="entry name" value="PEP_Utilizing_Enz"/>
</dbReference>
<dbReference type="OrthoDB" id="23397at2157"/>
<dbReference type="PANTHER" id="PTHR43615">
    <property type="entry name" value="PHOSPHOENOLPYRUVATE SYNTHASE-RELATED"/>
    <property type="match status" value="1"/>
</dbReference>
<dbReference type="Gene3D" id="3.50.30.10">
    <property type="entry name" value="Phosphohistidine domain"/>
    <property type="match status" value="1"/>
</dbReference>
<dbReference type="PANTHER" id="PTHR43615:SF1">
    <property type="entry name" value="PPDK_N DOMAIN-CONTAINING PROTEIN"/>
    <property type="match status" value="1"/>
</dbReference>
<evidence type="ECO:0000313" key="2">
    <source>
        <dbReference type="EMBL" id="SNQ60060.1"/>
    </source>
</evidence>
<dbReference type="AlphaFoldDB" id="A0A284VLA2"/>
<dbReference type="Pfam" id="PF00391">
    <property type="entry name" value="PEP-utilizers"/>
    <property type="match status" value="1"/>
</dbReference>
<dbReference type="SUPFAM" id="SSF52009">
    <property type="entry name" value="Phosphohistidine domain"/>
    <property type="match status" value="1"/>
</dbReference>
<reference evidence="3" key="1">
    <citation type="submission" date="2017-06" db="EMBL/GenBank/DDBJ databases">
        <authorList>
            <person name="Cremers G."/>
        </authorList>
    </citation>
    <scope>NUCLEOTIDE SEQUENCE [LARGE SCALE GENOMIC DNA]</scope>
</reference>
<protein>
    <recommendedName>
        <fullName evidence="1">PEP-utilising enzyme mobile domain-containing protein</fullName>
    </recommendedName>
</protein>
<gene>
    <name evidence="2" type="ORF">MNV_1570001</name>
</gene>
<proteinExistence type="predicted"/>
<dbReference type="RefSeq" id="WP_096204329.1">
    <property type="nucleotide sequence ID" value="NZ_FZMP01000065.1"/>
</dbReference>
<accession>A0A284VLA2</accession>
<feature type="domain" description="PEP-utilising enzyme mobile" evidence="1">
    <location>
        <begin position="464"/>
        <end position="535"/>
    </location>
</feature>
<dbReference type="Proteomes" id="UP000218615">
    <property type="component" value="Unassembled WGS sequence"/>
</dbReference>
<sequence length="546" mass="63214">MSKEITWSRMNLKEVISELPYPLTQSFFMKANKILFVEQYKRMGYVLPEDIELIKAFYGRPYFNVNIMMKMTNDYGTDPEIIKMTMGGFQPIEKLDKLSFFGQIKMIFTYIKSFILLSNIDKVSKNSFKAISDRYRTDFNRDLRSITDKEAIEYLDSIDELVIKNDLTLIVGGFATYSYRELRKLLKSLNVENPDDIINQLVTGTDNIISANQNLELMRLAGYVKDNGLESLLEEDYDKISDTKFKQMLTEFLHKFGHRGLYEGCVENPRYYENPTSILKIIKDYVKAGMIHPQDVINRQKKIREDATENILKHNGLSYFKKKLFKNHLDSYIHFMALREENRYHYAMTFTLLRRHYLEIGRRFAEKGILEEQHDIFFLLIPEVKKLLSGEKGDFKKVVDERKSERERNSRYHVPDVFVGEFKPEMVKENVRKLKKVFTGYSASSGIVQGRARIIHSPEEFGRFKAGEILVAPTTDPMWSNLFPIAKAVVTEMGGVLSHASIVAREYGTPCVVNVQGIVDALKDGDLIEVDGKSGLVRILTEEIIS</sequence>